<reference evidence="8 9" key="1">
    <citation type="journal article" date="2019" name="Genome Biol. Evol.">
        <title>Day and night: Metabolic profiles and evolutionary relationships of six axenic non-marine cyanobacteria.</title>
        <authorList>
            <person name="Will S.E."/>
            <person name="Henke P."/>
            <person name="Boedeker C."/>
            <person name="Huang S."/>
            <person name="Brinkmann H."/>
            <person name="Rohde M."/>
            <person name="Jarek M."/>
            <person name="Friedl T."/>
            <person name="Seufert S."/>
            <person name="Schumacher M."/>
            <person name="Overmann J."/>
            <person name="Neumann-Schaal M."/>
            <person name="Petersen J."/>
        </authorList>
    </citation>
    <scope>NUCLEOTIDE SEQUENCE [LARGE SCALE GENOMIC DNA]</scope>
    <source>
        <strain evidence="8 9">PCC 6912</strain>
    </source>
</reference>
<proteinExistence type="inferred from homology"/>
<sequence length="126" mass="14081">MESEAVSYVTVAKVEEIPPGQTRMLQVGSCSIVLVNDLGEFHALQGLCGHQNLPLAGAKVWQGVLDCPWHHFQYDIRTGENLYPKRIYPLNALPKLREQISSLRIYPVQIVDGKVQVRVPQSCELG</sequence>
<dbReference type="GO" id="GO:0004497">
    <property type="term" value="F:monooxygenase activity"/>
    <property type="evidence" value="ECO:0007669"/>
    <property type="project" value="UniProtKB-ARBA"/>
</dbReference>
<dbReference type="Gene3D" id="2.102.10.10">
    <property type="entry name" value="Rieske [2Fe-2S] iron-sulphur domain"/>
    <property type="match status" value="1"/>
</dbReference>
<evidence type="ECO:0000256" key="4">
    <source>
        <dbReference type="ARBA" id="ARBA00023014"/>
    </source>
</evidence>
<evidence type="ECO:0000313" key="9">
    <source>
        <dbReference type="Proteomes" id="UP000268857"/>
    </source>
</evidence>
<accession>A0A433NM83</accession>
<evidence type="ECO:0000313" key="8">
    <source>
        <dbReference type="EMBL" id="RUR84183.1"/>
    </source>
</evidence>
<evidence type="ECO:0000256" key="5">
    <source>
        <dbReference type="ARBA" id="ARBA00034078"/>
    </source>
</evidence>
<evidence type="ECO:0000259" key="7">
    <source>
        <dbReference type="PROSITE" id="PS51296"/>
    </source>
</evidence>
<evidence type="ECO:0000256" key="6">
    <source>
        <dbReference type="ARBA" id="ARBA00038001"/>
    </source>
</evidence>
<dbReference type="InterPro" id="IPR036922">
    <property type="entry name" value="Rieske_2Fe-2S_sf"/>
</dbReference>
<comment type="similarity">
    <text evidence="6">Belongs to the bacterial ring-hydroxylating dioxygenase ferredoxin component family.</text>
</comment>
<gene>
    <name evidence="8" type="ORF">PCC6912_17770</name>
</gene>
<evidence type="ECO:0000256" key="1">
    <source>
        <dbReference type="ARBA" id="ARBA00022714"/>
    </source>
</evidence>
<comment type="caution">
    <text evidence="8">The sequence shown here is derived from an EMBL/GenBank/DDBJ whole genome shotgun (WGS) entry which is preliminary data.</text>
</comment>
<keyword evidence="2" id="KW-0479">Metal-binding</keyword>
<keyword evidence="3" id="KW-0408">Iron</keyword>
<evidence type="ECO:0000256" key="3">
    <source>
        <dbReference type="ARBA" id="ARBA00023004"/>
    </source>
</evidence>
<keyword evidence="4" id="KW-0411">Iron-sulfur</keyword>
<dbReference type="GO" id="GO:0016705">
    <property type="term" value="F:oxidoreductase activity, acting on paired donors, with incorporation or reduction of molecular oxygen"/>
    <property type="evidence" value="ECO:0007669"/>
    <property type="project" value="UniProtKB-ARBA"/>
</dbReference>
<feature type="domain" description="Rieske" evidence="7">
    <location>
        <begin position="9"/>
        <end position="117"/>
    </location>
</feature>
<dbReference type="PROSITE" id="PS51296">
    <property type="entry name" value="RIESKE"/>
    <property type="match status" value="1"/>
</dbReference>
<dbReference type="OrthoDB" id="477744at2"/>
<dbReference type="PANTHER" id="PTHR21496:SF0">
    <property type="entry name" value="RIESKE DOMAIN-CONTAINING PROTEIN"/>
    <property type="match status" value="1"/>
</dbReference>
<organism evidence="8 9">
    <name type="scientific">Chlorogloeopsis fritschii PCC 6912</name>
    <dbReference type="NCBI Taxonomy" id="211165"/>
    <lineage>
        <taxon>Bacteria</taxon>
        <taxon>Bacillati</taxon>
        <taxon>Cyanobacteriota</taxon>
        <taxon>Cyanophyceae</taxon>
        <taxon>Nostocales</taxon>
        <taxon>Chlorogloeopsidaceae</taxon>
        <taxon>Chlorogloeopsis</taxon>
    </lineage>
</organism>
<dbReference type="STRING" id="211165.GCA_000317285_00656"/>
<name>A0A433NM83_CHLFR</name>
<dbReference type="InterPro" id="IPR017941">
    <property type="entry name" value="Rieske_2Fe-2S"/>
</dbReference>
<dbReference type="Proteomes" id="UP000268857">
    <property type="component" value="Unassembled WGS sequence"/>
</dbReference>
<dbReference type="GO" id="GO:0051537">
    <property type="term" value="F:2 iron, 2 sulfur cluster binding"/>
    <property type="evidence" value="ECO:0007669"/>
    <property type="project" value="UniProtKB-KW"/>
</dbReference>
<comment type="cofactor">
    <cofactor evidence="5">
        <name>[2Fe-2S] cluster</name>
        <dbReference type="ChEBI" id="CHEBI:190135"/>
    </cofactor>
</comment>
<dbReference type="SUPFAM" id="SSF50022">
    <property type="entry name" value="ISP domain"/>
    <property type="match status" value="1"/>
</dbReference>
<dbReference type="EMBL" id="RSCJ01000005">
    <property type="protein sequence ID" value="RUR84183.1"/>
    <property type="molecule type" value="Genomic_DNA"/>
</dbReference>
<keyword evidence="1" id="KW-0001">2Fe-2S</keyword>
<protein>
    <recommendedName>
        <fullName evidence="7">Rieske domain-containing protein</fullName>
    </recommendedName>
</protein>
<evidence type="ECO:0000256" key="2">
    <source>
        <dbReference type="ARBA" id="ARBA00022723"/>
    </source>
</evidence>
<keyword evidence="9" id="KW-1185">Reference proteome</keyword>
<dbReference type="GO" id="GO:0046872">
    <property type="term" value="F:metal ion binding"/>
    <property type="evidence" value="ECO:0007669"/>
    <property type="project" value="UniProtKB-KW"/>
</dbReference>
<dbReference type="Pfam" id="PF00355">
    <property type="entry name" value="Rieske"/>
    <property type="match status" value="1"/>
</dbReference>
<dbReference type="AlphaFoldDB" id="A0A433NM83"/>
<dbReference type="PANTHER" id="PTHR21496">
    <property type="entry name" value="FERREDOXIN-RELATED"/>
    <property type="match status" value="1"/>
</dbReference>